<keyword evidence="3" id="KW-1185">Reference proteome</keyword>
<dbReference type="RefSeq" id="WP_198569958.1">
    <property type="nucleotide sequence ID" value="NZ_CP066167.1"/>
</dbReference>
<dbReference type="PANTHER" id="PTHR43841:SF3">
    <property type="entry name" value="(3R)-HYDROXYACYL-ACP DEHYDRATASE SUBUNIT HADB"/>
    <property type="match status" value="1"/>
</dbReference>
<dbReference type="EMBL" id="CP066167">
    <property type="protein sequence ID" value="QQD18467.1"/>
    <property type="molecule type" value="Genomic_DNA"/>
</dbReference>
<dbReference type="Pfam" id="PF01575">
    <property type="entry name" value="MaoC_dehydratas"/>
    <property type="match status" value="1"/>
</dbReference>
<dbReference type="AlphaFoldDB" id="A0A7T4R1B4"/>
<dbReference type="PANTHER" id="PTHR43841">
    <property type="entry name" value="3-HYDROXYACYL-THIOESTER DEHYDRATASE HTDX-RELATED"/>
    <property type="match status" value="1"/>
</dbReference>
<evidence type="ECO:0000313" key="2">
    <source>
        <dbReference type="EMBL" id="QQD18467.1"/>
    </source>
</evidence>
<sequence length="140" mass="15445">MAHRELRVGDPLPSLAIAPVSRLNLALFAGASGDHHPIHIDLDYARSAGFADVFAHGMLGMAWLGRCLTNWQPQGYLRNFTVRFGGITHLGHQMTCRGKIVELSHDKNTMYIKLDIEAVNQFGEVKIAGEADFALPFEDS</sequence>
<reference evidence="2 3" key="1">
    <citation type="submission" date="2020-12" db="EMBL/GenBank/DDBJ databases">
        <authorList>
            <person name="Shan Y."/>
        </authorList>
    </citation>
    <scope>NUCLEOTIDE SEQUENCE [LARGE SCALE GENOMIC DNA]</scope>
    <source>
        <strain evidence="3">csc3.9</strain>
    </source>
</reference>
<evidence type="ECO:0000259" key="1">
    <source>
        <dbReference type="Pfam" id="PF01575"/>
    </source>
</evidence>
<organism evidence="2 3">
    <name type="scientific">Spongiibacter nanhainus</name>
    <dbReference type="NCBI Taxonomy" id="2794344"/>
    <lineage>
        <taxon>Bacteria</taxon>
        <taxon>Pseudomonadati</taxon>
        <taxon>Pseudomonadota</taxon>
        <taxon>Gammaproteobacteria</taxon>
        <taxon>Cellvibrionales</taxon>
        <taxon>Spongiibacteraceae</taxon>
        <taxon>Spongiibacter</taxon>
    </lineage>
</organism>
<dbReference type="Proteomes" id="UP000596063">
    <property type="component" value="Chromosome"/>
</dbReference>
<proteinExistence type="predicted"/>
<accession>A0A7T4R1B4</accession>
<dbReference type="KEGG" id="snan:I6N98_00900"/>
<name>A0A7T4R1B4_9GAMM</name>
<dbReference type="Gene3D" id="3.10.129.10">
    <property type="entry name" value="Hotdog Thioesterase"/>
    <property type="match status" value="1"/>
</dbReference>
<feature type="domain" description="MaoC-like" evidence="1">
    <location>
        <begin position="19"/>
        <end position="105"/>
    </location>
</feature>
<protein>
    <submittedName>
        <fullName evidence="2">MaoC family dehydratase N-terminal domain-containing protein</fullName>
    </submittedName>
</protein>
<dbReference type="InterPro" id="IPR029069">
    <property type="entry name" value="HotDog_dom_sf"/>
</dbReference>
<evidence type="ECO:0000313" key="3">
    <source>
        <dbReference type="Proteomes" id="UP000596063"/>
    </source>
</evidence>
<dbReference type="InterPro" id="IPR002539">
    <property type="entry name" value="MaoC-like_dom"/>
</dbReference>
<gene>
    <name evidence="2" type="ORF">I6N98_00900</name>
</gene>
<dbReference type="SUPFAM" id="SSF54637">
    <property type="entry name" value="Thioesterase/thiol ester dehydrase-isomerase"/>
    <property type="match status" value="1"/>
</dbReference>